<dbReference type="Pfam" id="PF24883">
    <property type="entry name" value="NPHP3_N"/>
    <property type="match status" value="1"/>
</dbReference>
<dbReference type="EMBL" id="ML994679">
    <property type="protein sequence ID" value="KAF2178019.1"/>
    <property type="molecule type" value="Genomic_DNA"/>
</dbReference>
<evidence type="ECO:0000256" key="1">
    <source>
        <dbReference type="ARBA" id="ARBA00022737"/>
    </source>
</evidence>
<evidence type="ECO:0000313" key="3">
    <source>
        <dbReference type="EMBL" id="KAF2178019.1"/>
    </source>
</evidence>
<sequence>MTATHATSLAPFQKALDEFCSDLSPDDRDEISCTSLQELQKCILEIQQKHYSARKVTNMVRLRAFLEAMEQYGKVIEVFLNTTNFLAFVWTASTFVEAFEELMDMYNDIGESLPLVLQYESLFHGTEFPHMRQILEHLYLDVLKFHHAAYKYFKQRMWKQLFHATWKTFRSRFQPILDDLRRHKSLIETQANLYQFQEVQRIKATTETEFHQLRDAEDLRRKNMVLDWLSAASVQEDQEMRSSARIEYPGVCKWILDHPNFLTWRDSPNSNPFVWVTGMPGSASFIIEKLHESTPSDSQVLFFYCKHEDADRNSYLAVARALIGQIVTQHSTILSYVYEEVSKSGEKPLKTMNRSQKILDIAIRNLNNVYIIIDGLDECLPGEKRVIASWFRGLTQSANDDGINLRCLFSSQSDQETSKALKGLPLIHLDSSTLLADLEIFCNVEAEKIKTKFDLTDTEKRQIIEKVLNEAGGMFLYAKLVMNNLLAQTRLVNLRRELEPGRFPKSIGEAYDRITERILDPRSSQRDDAKQLLGLLICAKRSVKWHEIQGAVSIDSERKTVDFDGRSFRVDSKALGGSLIEIRPNGVVELVHMTAREYAYLSLEREEIALARLCLNYLTMDCFNRGLDEQLLQAFVTKGHYAFAEYAIVHWSDHLLAAIGYETIDKSQLDSLAKTVETFLATHFSAKQSSKWAPESVRESAHVFKSQLFFQQLVQAIALLRIRRDPDSKDKQKDQIPEKKENNLDLEQTLSEVRSAIVKISNRLQTDRYRLETYYGLKIYKCSQIDCTSFVEGFSDPEHFSEHVERHSHRYFCTIEGCTSGMKGFSSELRLWQHHKRFHDINTGPEFPSFDE</sequence>
<dbReference type="PANTHER" id="PTHR10039:SF14">
    <property type="entry name" value="NACHT DOMAIN-CONTAINING PROTEIN"/>
    <property type="match status" value="1"/>
</dbReference>
<gene>
    <name evidence="3" type="ORF">K469DRAFT_601007</name>
</gene>
<feature type="domain" description="C2H2-type" evidence="2">
    <location>
        <begin position="780"/>
        <end position="807"/>
    </location>
</feature>
<feature type="domain" description="C2H2-type" evidence="2">
    <location>
        <begin position="811"/>
        <end position="839"/>
    </location>
</feature>
<dbReference type="InterPro" id="IPR056884">
    <property type="entry name" value="NPHP3-like_N"/>
</dbReference>
<accession>A0A6A6DIF3</accession>
<evidence type="ECO:0000259" key="2">
    <source>
        <dbReference type="SMART" id="SM00355"/>
    </source>
</evidence>
<dbReference type="OrthoDB" id="21416at2759"/>
<evidence type="ECO:0000313" key="4">
    <source>
        <dbReference type="Proteomes" id="UP000800200"/>
    </source>
</evidence>
<organism evidence="3 4">
    <name type="scientific">Zopfia rhizophila CBS 207.26</name>
    <dbReference type="NCBI Taxonomy" id="1314779"/>
    <lineage>
        <taxon>Eukaryota</taxon>
        <taxon>Fungi</taxon>
        <taxon>Dikarya</taxon>
        <taxon>Ascomycota</taxon>
        <taxon>Pezizomycotina</taxon>
        <taxon>Dothideomycetes</taxon>
        <taxon>Dothideomycetes incertae sedis</taxon>
        <taxon>Zopfiaceae</taxon>
        <taxon>Zopfia</taxon>
    </lineage>
</organism>
<keyword evidence="1" id="KW-0677">Repeat</keyword>
<dbReference type="Pfam" id="PF24809">
    <property type="entry name" value="DUF7708"/>
    <property type="match status" value="1"/>
</dbReference>
<protein>
    <recommendedName>
        <fullName evidence="2">C2H2-type domain-containing protein</fullName>
    </recommendedName>
</protein>
<reference evidence="3" key="1">
    <citation type="journal article" date="2020" name="Stud. Mycol.">
        <title>101 Dothideomycetes genomes: a test case for predicting lifestyles and emergence of pathogens.</title>
        <authorList>
            <person name="Haridas S."/>
            <person name="Albert R."/>
            <person name="Binder M."/>
            <person name="Bloem J."/>
            <person name="Labutti K."/>
            <person name="Salamov A."/>
            <person name="Andreopoulos B."/>
            <person name="Baker S."/>
            <person name="Barry K."/>
            <person name="Bills G."/>
            <person name="Bluhm B."/>
            <person name="Cannon C."/>
            <person name="Castanera R."/>
            <person name="Culley D."/>
            <person name="Daum C."/>
            <person name="Ezra D."/>
            <person name="Gonzalez J."/>
            <person name="Henrissat B."/>
            <person name="Kuo A."/>
            <person name="Liang C."/>
            <person name="Lipzen A."/>
            <person name="Lutzoni F."/>
            <person name="Magnuson J."/>
            <person name="Mondo S."/>
            <person name="Nolan M."/>
            <person name="Ohm R."/>
            <person name="Pangilinan J."/>
            <person name="Park H.-J."/>
            <person name="Ramirez L."/>
            <person name="Alfaro M."/>
            <person name="Sun H."/>
            <person name="Tritt A."/>
            <person name="Yoshinaga Y."/>
            <person name="Zwiers L.-H."/>
            <person name="Turgeon B."/>
            <person name="Goodwin S."/>
            <person name="Spatafora J."/>
            <person name="Crous P."/>
            <person name="Grigoriev I."/>
        </authorList>
    </citation>
    <scope>NUCLEOTIDE SEQUENCE</scope>
    <source>
        <strain evidence="3">CBS 207.26</strain>
    </source>
</reference>
<dbReference type="InterPro" id="IPR013087">
    <property type="entry name" value="Znf_C2H2_type"/>
</dbReference>
<dbReference type="Proteomes" id="UP000800200">
    <property type="component" value="Unassembled WGS sequence"/>
</dbReference>
<dbReference type="AlphaFoldDB" id="A0A6A6DIF3"/>
<feature type="non-terminal residue" evidence="3">
    <location>
        <position position="852"/>
    </location>
</feature>
<keyword evidence="4" id="KW-1185">Reference proteome</keyword>
<proteinExistence type="predicted"/>
<dbReference type="SMART" id="SM00355">
    <property type="entry name" value="ZnF_C2H2"/>
    <property type="match status" value="2"/>
</dbReference>
<dbReference type="InterPro" id="IPR056125">
    <property type="entry name" value="DUF7708"/>
</dbReference>
<dbReference type="PANTHER" id="PTHR10039">
    <property type="entry name" value="AMELOGENIN"/>
    <property type="match status" value="1"/>
</dbReference>
<name>A0A6A6DIF3_9PEZI</name>